<name>A0A6I8VY76_DROPS</name>
<evidence type="ECO:0000313" key="2">
    <source>
        <dbReference type="RefSeq" id="XP_033236022.1"/>
    </source>
</evidence>
<evidence type="ECO:0000313" key="1">
    <source>
        <dbReference type="Proteomes" id="UP000001819"/>
    </source>
</evidence>
<dbReference type="RefSeq" id="XP_033236022.1">
    <property type="nucleotide sequence ID" value="XM_033380131.1"/>
</dbReference>
<dbReference type="InParanoid" id="A0A6I8VY76"/>
<proteinExistence type="predicted"/>
<sequence length="149" mass="16449">MMLLSGHDSSARGCDLWPRRPLRPATAMVLFLAIHGTYFAGDSSETPRPLGTSKRFDSGWTAAATGFPAARYSHDAPAVSLSRHCGILSSAAGTTPLSIRRQIKRWASASRRRTYFPTQDGIQIRQNRIPAGQKRSFCKSPNLTSRRIF</sequence>
<dbReference type="Proteomes" id="UP000001819">
    <property type="component" value="Chromosome 4"/>
</dbReference>
<keyword evidence="1" id="KW-1185">Reference proteome</keyword>
<organism evidence="1 2">
    <name type="scientific">Drosophila pseudoobscura pseudoobscura</name>
    <name type="common">Fruit fly</name>
    <dbReference type="NCBI Taxonomy" id="46245"/>
    <lineage>
        <taxon>Eukaryota</taxon>
        <taxon>Metazoa</taxon>
        <taxon>Ecdysozoa</taxon>
        <taxon>Arthropoda</taxon>
        <taxon>Hexapoda</taxon>
        <taxon>Insecta</taxon>
        <taxon>Pterygota</taxon>
        <taxon>Neoptera</taxon>
        <taxon>Endopterygota</taxon>
        <taxon>Diptera</taxon>
        <taxon>Brachycera</taxon>
        <taxon>Muscomorpha</taxon>
        <taxon>Ephydroidea</taxon>
        <taxon>Drosophilidae</taxon>
        <taxon>Drosophila</taxon>
        <taxon>Sophophora</taxon>
    </lineage>
</organism>
<accession>A0A6I8VY76</accession>
<protein>
    <submittedName>
        <fullName evidence="2">Uncharacterized protein</fullName>
    </submittedName>
</protein>
<dbReference type="KEGG" id="dpo:117184064"/>
<reference evidence="2" key="1">
    <citation type="submission" date="2025-08" db="UniProtKB">
        <authorList>
            <consortium name="RefSeq"/>
        </authorList>
    </citation>
    <scope>IDENTIFICATION</scope>
    <source>
        <strain evidence="2">MV-25-SWS-2005</strain>
        <tissue evidence="2">Whole body</tissue>
    </source>
</reference>
<dbReference type="AlphaFoldDB" id="A0A6I8VY76"/>
<gene>
    <name evidence="2" type="primary">LOC117184064</name>
</gene>